<dbReference type="EMBL" id="LSRX01000057">
    <property type="protein sequence ID" value="OLQ11579.1"/>
    <property type="molecule type" value="Genomic_DNA"/>
</dbReference>
<dbReference type="AlphaFoldDB" id="A0A1Q9EVZ4"/>
<proteinExistence type="predicted"/>
<name>A0A1Q9EVZ4_SYMMI</name>
<accession>A0A1Q9EVZ4</accession>
<organism evidence="1 2">
    <name type="scientific">Symbiodinium microadriaticum</name>
    <name type="common">Dinoflagellate</name>
    <name type="synonym">Zooxanthella microadriatica</name>
    <dbReference type="NCBI Taxonomy" id="2951"/>
    <lineage>
        <taxon>Eukaryota</taxon>
        <taxon>Sar</taxon>
        <taxon>Alveolata</taxon>
        <taxon>Dinophyceae</taxon>
        <taxon>Suessiales</taxon>
        <taxon>Symbiodiniaceae</taxon>
        <taxon>Symbiodinium</taxon>
    </lineage>
</organism>
<evidence type="ECO:0000313" key="1">
    <source>
        <dbReference type="EMBL" id="OLQ11579.1"/>
    </source>
</evidence>
<dbReference type="Proteomes" id="UP000186817">
    <property type="component" value="Unassembled WGS sequence"/>
</dbReference>
<protein>
    <submittedName>
        <fullName evidence="1">Uncharacterized protein</fullName>
    </submittedName>
</protein>
<comment type="caution">
    <text evidence="1">The sequence shown here is derived from an EMBL/GenBank/DDBJ whole genome shotgun (WGS) entry which is preliminary data.</text>
</comment>
<evidence type="ECO:0000313" key="2">
    <source>
        <dbReference type="Proteomes" id="UP000186817"/>
    </source>
</evidence>
<keyword evidence="2" id="KW-1185">Reference proteome</keyword>
<reference evidence="1 2" key="1">
    <citation type="submission" date="2016-02" db="EMBL/GenBank/DDBJ databases">
        <title>Genome analysis of coral dinoflagellate symbionts highlights evolutionary adaptations to a symbiotic lifestyle.</title>
        <authorList>
            <person name="Aranda M."/>
            <person name="Li Y."/>
            <person name="Liew Y.J."/>
            <person name="Baumgarten S."/>
            <person name="Simakov O."/>
            <person name="Wilson M."/>
            <person name="Piel J."/>
            <person name="Ashoor H."/>
            <person name="Bougouffa S."/>
            <person name="Bajic V.B."/>
            <person name="Ryu T."/>
            <person name="Ravasi T."/>
            <person name="Bayer T."/>
            <person name="Micklem G."/>
            <person name="Kim H."/>
            <person name="Bhak J."/>
            <person name="Lajeunesse T.C."/>
            <person name="Voolstra C.R."/>
        </authorList>
    </citation>
    <scope>NUCLEOTIDE SEQUENCE [LARGE SCALE GENOMIC DNA]</scope>
    <source>
        <strain evidence="1 2">CCMP2467</strain>
    </source>
</reference>
<gene>
    <name evidence="1" type="ORF">AK812_SmicGene4616</name>
</gene>
<sequence>MTDSRLWCVLLMEHRTGQHAGALQQMLAGKSEEELGLSPAKVNAFLLLIHLADAVKKEKTLLSKIFRAENKGPPRQQRPAPPLD</sequence>